<dbReference type="PANTHER" id="PTHR42792:SF1">
    <property type="entry name" value="FLAGELLAR HOOK-ASSOCIATED PROTEIN 3"/>
    <property type="match status" value="1"/>
</dbReference>
<dbReference type="SUPFAM" id="SSF64518">
    <property type="entry name" value="Phase 1 flagellin"/>
    <property type="match status" value="1"/>
</dbReference>
<dbReference type="EMBL" id="SPDV01000039">
    <property type="protein sequence ID" value="TFI57103.1"/>
    <property type="molecule type" value="Genomic_DNA"/>
</dbReference>
<dbReference type="Gene3D" id="1.20.1330.10">
    <property type="entry name" value="f41 fragment of flagellin, N-terminal domain"/>
    <property type="match status" value="1"/>
</dbReference>
<dbReference type="GO" id="GO:0009288">
    <property type="term" value="C:bacterial-type flagellum"/>
    <property type="evidence" value="ECO:0007669"/>
    <property type="project" value="InterPro"/>
</dbReference>
<dbReference type="PANTHER" id="PTHR42792">
    <property type="entry name" value="FLAGELLIN"/>
    <property type="match status" value="1"/>
</dbReference>
<proteinExistence type="predicted"/>
<reference evidence="1 2" key="1">
    <citation type="submission" date="2019-03" db="EMBL/GenBank/DDBJ databases">
        <title>Genome sequence of Sphingomonas sp. 17J27-24.</title>
        <authorList>
            <person name="Kim M."/>
            <person name="Maeng S."/>
            <person name="Sathiyaraj S."/>
        </authorList>
    </citation>
    <scope>NUCLEOTIDE SEQUENCE [LARGE SCALE GENOMIC DNA]</scope>
    <source>
        <strain evidence="1 2">17J27-24</strain>
    </source>
</reference>
<evidence type="ECO:0000313" key="1">
    <source>
        <dbReference type="EMBL" id="TFI57103.1"/>
    </source>
</evidence>
<dbReference type="AlphaFoldDB" id="A0A4Y8ZM69"/>
<organism evidence="1 2">
    <name type="scientific">Sphingomonas parva</name>
    <dbReference type="NCBI Taxonomy" id="2555898"/>
    <lineage>
        <taxon>Bacteria</taxon>
        <taxon>Pseudomonadati</taxon>
        <taxon>Pseudomonadota</taxon>
        <taxon>Alphaproteobacteria</taxon>
        <taxon>Sphingomonadales</taxon>
        <taxon>Sphingomonadaceae</taxon>
        <taxon>Sphingomonas</taxon>
    </lineage>
</organism>
<name>A0A4Y8ZM69_9SPHN</name>
<sequence>MTRVATIPIQRNLSSAIMRSQQKLAETQLQLATTKKARDYAALGTETVRHISARTLLAKQEAQSDVLTTLGTTLTLYDANMSGIETAASELRQSLLEAIGTNSSGGLQEAIEQAFSAYRNGLNASEGGQPLFAGSRTDAPPFKADTLADTLALTTATAFTDDTIRPTARVAEGFDVQYGAGASEIGTGLFIAFQKLATAGSIGLVPTDAQMTVLKDAVGLIETGLDELRDVNAENGRKQKQIESIAVRGEERTLLLKDVIGRNEDANLAEVANDLAQQQTTLRASYSVFSQLSALSLTEYLR</sequence>
<keyword evidence="2" id="KW-1185">Reference proteome</keyword>
<dbReference type="GO" id="GO:0005198">
    <property type="term" value="F:structural molecule activity"/>
    <property type="evidence" value="ECO:0007669"/>
    <property type="project" value="InterPro"/>
</dbReference>
<dbReference type="InterPro" id="IPR001492">
    <property type="entry name" value="Flagellin"/>
</dbReference>
<dbReference type="Proteomes" id="UP000298213">
    <property type="component" value="Unassembled WGS sequence"/>
</dbReference>
<dbReference type="RefSeq" id="WP_135089137.1">
    <property type="nucleotide sequence ID" value="NZ_SPDV01000039.1"/>
</dbReference>
<protein>
    <submittedName>
        <fullName evidence="1">Flagellin</fullName>
    </submittedName>
</protein>
<evidence type="ECO:0000313" key="2">
    <source>
        <dbReference type="Proteomes" id="UP000298213"/>
    </source>
</evidence>
<keyword evidence="1" id="KW-0966">Cell projection</keyword>
<dbReference type="OrthoDB" id="7432056at2"/>
<keyword evidence="1" id="KW-0282">Flagellum</keyword>
<comment type="caution">
    <text evidence="1">The sequence shown here is derived from an EMBL/GenBank/DDBJ whole genome shotgun (WGS) entry which is preliminary data.</text>
</comment>
<accession>A0A4Y8ZM69</accession>
<keyword evidence="1" id="KW-0969">Cilium</keyword>
<gene>
    <name evidence="1" type="ORF">E2493_16870</name>
</gene>